<dbReference type="Pfam" id="PF00562">
    <property type="entry name" value="RNA_pol_Rpb2_6"/>
    <property type="match status" value="1"/>
</dbReference>
<dbReference type="Gene3D" id="3.90.1100.10">
    <property type="match status" value="2"/>
</dbReference>
<feature type="domain" description="RNA polymerase Rpb2" evidence="15">
    <location>
        <begin position="551"/>
        <end position="612"/>
    </location>
</feature>
<comment type="function">
    <text evidence="9">DNA-dependent RNA polymerase catalyzes the transcription of DNA into RNA using the four ribonucleoside triphosphates as substrates.</text>
</comment>
<gene>
    <name evidence="17" type="ORF">XYLVIOL_LOCUS5780</name>
</gene>
<feature type="domain" description="RNA polymerase Rpb2" evidence="11">
    <location>
        <begin position="1055"/>
        <end position="1140"/>
    </location>
</feature>
<dbReference type="CDD" id="cd00653">
    <property type="entry name" value="RNA_pol_B_RPB2"/>
    <property type="match status" value="1"/>
</dbReference>
<evidence type="ECO:0000259" key="13">
    <source>
        <dbReference type="Pfam" id="PF04563"/>
    </source>
</evidence>
<dbReference type="Pfam" id="PF04561">
    <property type="entry name" value="RNA_pol_Rpb2_2"/>
    <property type="match status" value="1"/>
</dbReference>
<evidence type="ECO:0000259" key="12">
    <source>
        <dbReference type="Pfam" id="PF04561"/>
    </source>
</evidence>
<dbReference type="InterPro" id="IPR007641">
    <property type="entry name" value="RNA_pol_Rpb2_7"/>
</dbReference>
<keyword evidence="6" id="KW-0862">Zinc</keyword>
<dbReference type="Pfam" id="PF04563">
    <property type="entry name" value="RNA_pol_Rpb2_1"/>
    <property type="match status" value="1"/>
</dbReference>
<dbReference type="InterPro" id="IPR037033">
    <property type="entry name" value="DNA-dir_RNAP_su2_hyb_sf"/>
</dbReference>
<protein>
    <recommendedName>
        <fullName evidence="9">DNA-directed RNA polymerase subunit beta</fullName>
        <ecNumber evidence="9">2.7.7.6</ecNumber>
    </recommendedName>
</protein>
<feature type="domain" description="RNA polymerase beta subunit protrusion" evidence="13">
    <location>
        <begin position="51"/>
        <end position="424"/>
    </location>
</feature>
<proteinExistence type="inferred from homology"/>
<dbReference type="Pfam" id="PF04560">
    <property type="entry name" value="RNA_pol_Rpb2_7"/>
    <property type="match status" value="1"/>
</dbReference>
<evidence type="ECO:0000256" key="6">
    <source>
        <dbReference type="ARBA" id="ARBA00022833"/>
    </source>
</evidence>
<dbReference type="Gene3D" id="3.90.1800.10">
    <property type="entry name" value="RNA polymerase alpha subunit dimerisation domain"/>
    <property type="match status" value="1"/>
</dbReference>
<evidence type="ECO:0000256" key="4">
    <source>
        <dbReference type="ARBA" id="ARBA00022695"/>
    </source>
</evidence>
<dbReference type="Pfam" id="PF04566">
    <property type="entry name" value="RNA_pol_Rpb2_4"/>
    <property type="match status" value="1"/>
</dbReference>
<dbReference type="InterPro" id="IPR007642">
    <property type="entry name" value="RNA_pol_Rpb2_2"/>
</dbReference>
<keyword evidence="18" id="KW-1185">Reference proteome</keyword>
<feature type="domain" description="RNA polymerase Rpb2" evidence="16">
    <location>
        <begin position="633"/>
        <end position="665"/>
    </location>
</feature>
<dbReference type="InterPro" id="IPR007645">
    <property type="entry name" value="RNA_pol_Rpb2_3"/>
</dbReference>
<dbReference type="InterPro" id="IPR007647">
    <property type="entry name" value="RNA_pol_Rpb2_5"/>
</dbReference>
<dbReference type="InterPro" id="IPR014724">
    <property type="entry name" value="RNA_pol_RPB2_OB-fold"/>
</dbReference>
<evidence type="ECO:0000259" key="16">
    <source>
        <dbReference type="Pfam" id="PF04567"/>
    </source>
</evidence>
<sequence>MGEMKINLNNIKSEQKYDKVVQHIQVRVRLSFMQVIPDKWKLVPAFLKGKGLVKQHIDSFNYFINVEIKKIVKANEKVLSDADPLFYVKYLNVHVGSPDVEEGFNVTRSTTPHECRLRDLNYSAPITVDIEYIRGHQPIIRNNLLIGRMPIMLRSSNCVLTGKSHFELAKMNECPHDPGGYFIVNGQEKVILIQEQMLRNRIILEEDSKGCIVASCNSSTHERKTKTNVVGRAGRYYMRHNIFQDDIPVTVIFKAMGIVSDQEIMQLIGTEEEFMKKFAPSLEECHTLNVFAQNQALRFLSNKRKQKRYSVIKSSITDEMKDILATNILSHVPVVDFNFKMKATYIALMIRKVMKAQSDGKLVDDRDYYGNKRLELAGSLLSLMFEDLFKRFNWELKQIADKNIPKIKAAQFDIVKHMRQDQITNGLAFAISSGNWTIKRFKMERHGVTQVLSRLSYISALGMMTRVNSQFEKTRKVSGPRSLQPSQWGMLCPSDTPEGEGCGLVKNLALMTHITTEIEEGPIVRLAFNLGVENVNILGGEEINNKNVYMVFLNGNILGIVKNYHRLVNVFRLLRRNGLINGFVSIYTQHQHRCIQISSDGGRLCRPYIIVQNGEPLIQYDHIKQLEHGVRSFQDFLQDGLIEYLDVNEENDSSIAFNESHINEKTTHLEIEPFTLLGVCAGLVPYPHHNQSPRNTYQCAMGKQAMGTIGYNQRNRIDTLMYNLVYPQTPMVKSRTIELINFDKLPAGQNATVAVMSYSGYDIEDALILNKASIDRGFGRCLIYRNAKCTLKRYANQTYDRIMGPLIDSNTKKSVWKHEVIDSDGIAAPGEMVENRKVMVNKSSPSANIGPVNSGNVQTQTEYKDVPVVFKGPVPAYVEKVMISSNAEDAFLIKLLLRQTRRPEIGDKFSSRHGQKGVTGLIVEQEDMPFNDYGICPDMIMNPHGFPSRMTVGKLIELLAGKAGVIKGEFHYGTAFGGSKVEDVCEELIKHGYNYLGKDFFYSGITGEPLQAYIYSGPVYYQKLKHMVQDKMHARARGPRAVLTRQPTEGRAKEGGLRLGEMERDCLIGYGASMMLIERLMISSDAFDVDVCNKCGLMAYSGWCHSCRSSSCVSTISMPYACKLLFQELQSMNIVPRLTLKNYCE</sequence>
<dbReference type="NCBIfam" id="NF007175">
    <property type="entry name" value="PRK09606.1"/>
    <property type="match status" value="1"/>
</dbReference>
<dbReference type="PROSITE" id="PS01166">
    <property type="entry name" value="RNA_POL_BETA"/>
    <property type="match status" value="1"/>
</dbReference>
<evidence type="ECO:0000259" key="14">
    <source>
        <dbReference type="Pfam" id="PF04565"/>
    </source>
</evidence>
<dbReference type="SUPFAM" id="SSF64484">
    <property type="entry name" value="beta and beta-prime subunits of DNA dependent RNA-polymerase"/>
    <property type="match status" value="1"/>
</dbReference>
<dbReference type="InterPro" id="IPR007644">
    <property type="entry name" value="RNA_pol_bsu_protrusion"/>
</dbReference>
<evidence type="ECO:0000256" key="8">
    <source>
        <dbReference type="RuleBase" id="RU000434"/>
    </source>
</evidence>
<organism evidence="17 18">
    <name type="scientific">Xylocopa violacea</name>
    <name type="common">Violet carpenter bee</name>
    <name type="synonym">Apis violacea</name>
    <dbReference type="NCBI Taxonomy" id="135666"/>
    <lineage>
        <taxon>Eukaryota</taxon>
        <taxon>Metazoa</taxon>
        <taxon>Ecdysozoa</taxon>
        <taxon>Arthropoda</taxon>
        <taxon>Hexapoda</taxon>
        <taxon>Insecta</taxon>
        <taxon>Pterygota</taxon>
        <taxon>Neoptera</taxon>
        <taxon>Endopterygota</taxon>
        <taxon>Hymenoptera</taxon>
        <taxon>Apocrita</taxon>
        <taxon>Aculeata</taxon>
        <taxon>Apoidea</taxon>
        <taxon>Anthophila</taxon>
        <taxon>Apidae</taxon>
        <taxon>Xylocopa</taxon>
        <taxon>Xylocopa</taxon>
    </lineage>
</organism>
<dbReference type="InterPro" id="IPR007120">
    <property type="entry name" value="DNA-dir_RNAP_su2_dom"/>
</dbReference>
<evidence type="ECO:0000259" key="15">
    <source>
        <dbReference type="Pfam" id="PF04566"/>
    </source>
</evidence>
<dbReference type="EMBL" id="CAXAJV020001293">
    <property type="protein sequence ID" value="CAL7942914.1"/>
    <property type="molecule type" value="Genomic_DNA"/>
</dbReference>
<dbReference type="Pfam" id="PF04565">
    <property type="entry name" value="RNA_pol_Rpb2_3"/>
    <property type="match status" value="1"/>
</dbReference>
<feature type="domain" description="RNA polymerase Rpb2" evidence="14">
    <location>
        <begin position="450"/>
        <end position="514"/>
    </location>
</feature>
<evidence type="ECO:0000256" key="9">
    <source>
        <dbReference type="RuleBase" id="RU363031"/>
    </source>
</evidence>
<evidence type="ECO:0000256" key="7">
    <source>
        <dbReference type="ARBA" id="ARBA00023163"/>
    </source>
</evidence>
<keyword evidence="2 9" id="KW-0240">DNA-directed RNA polymerase</keyword>
<feature type="domain" description="RNA polymerase Rpb2" evidence="12">
    <location>
        <begin position="199"/>
        <end position="375"/>
    </location>
</feature>
<keyword evidence="3 9" id="KW-0808">Transferase</keyword>
<accession>A0ABP1NSP7</accession>
<evidence type="ECO:0000259" key="11">
    <source>
        <dbReference type="Pfam" id="PF04560"/>
    </source>
</evidence>
<feature type="domain" description="DNA-directed RNA polymerase subunit 2 hybrid-binding" evidence="10">
    <location>
        <begin position="680"/>
        <end position="1053"/>
    </location>
</feature>
<dbReference type="Pfam" id="PF04567">
    <property type="entry name" value="RNA_pol_Rpb2_5"/>
    <property type="match status" value="1"/>
</dbReference>
<evidence type="ECO:0000256" key="2">
    <source>
        <dbReference type="ARBA" id="ARBA00022478"/>
    </source>
</evidence>
<keyword evidence="7 9" id="KW-0804">Transcription</keyword>
<comment type="catalytic activity">
    <reaction evidence="9">
        <text>RNA(n) + a ribonucleoside 5'-triphosphate = RNA(n+1) + diphosphate</text>
        <dbReference type="Rhea" id="RHEA:21248"/>
        <dbReference type="Rhea" id="RHEA-COMP:14527"/>
        <dbReference type="Rhea" id="RHEA-COMP:17342"/>
        <dbReference type="ChEBI" id="CHEBI:33019"/>
        <dbReference type="ChEBI" id="CHEBI:61557"/>
        <dbReference type="ChEBI" id="CHEBI:140395"/>
        <dbReference type="EC" id="2.7.7.6"/>
    </reaction>
</comment>
<dbReference type="InterPro" id="IPR007121">
    <property type="entry name" value="RNA_pol_bsu_CS"/>
</dbReference>
<reference evidence="17 18" key="1">
    <citation type="submission" date="2024-08" db="EMBL/GenBank/DDBJ databases">
        <authorList>
            <person name="Will J Nash"/>
            <person name="Angela Man"/>
            <person name="Seanna McTaggart"/>
            <person name="Kendall Baker"/>
            <person name="Tom Barker"/>
            <person name="Leah Catchpole"/>
            <person name="Alex Durrant"/>
            <person name="Karim Gharbi"/>
            <person name="Naomi Irish"/>
            <person name="Gemy Kaithakottil"/>
            <person name="Debby Ku"/>
            <person name="Aaliyah Providence"/>
            <person name="Felix Shaw"/>
            <person name="David Swarbreck"/>
            <person name="Chris Watkins"/>
            <person name="Ann M. McCartney"/>
            <person name="Giulio Formenti"/>
            <person name="Alice Mouton"/>
            <person name="Noel Vella"/>
            <person name="Bjorn M von Reumont"/>
            <person name="Adriana Vella"/>
            <person name="Wilfried Haerty"/>
        </authorList>
    </citation>
    <scope>NUCLEOTIDE SEQUENCE [LARGE SCALE GENOMIC DNA]</scope>
</reference>
<dbReference type="InterPro" id="IPR007646">
    <property type="entry name" value="RNA_pol_Rpb2_4"/>
</dbReference>
<evidence type="ECO:0000256" key="1">
    <source>
        <dbReference type="ARBA" id="ARBA00006835"/>
    </source>
</evidence>
<comment type="caution">
    <text evidence="17">The sequence shown here is derived from an EMBL/GenBank/DDBJ whole genome shotgun (WGS) entry which is preliminary data.</text>
</comment>
<evidence type="ECO:0000313" key="18">
    <source>
        <dbReference type="Proteomes" id="UP001642520"/>
    </source>
</evidence>
<evidence type="ECO:0000256" key="5">
    <source>
        <dbReference type="ARBA" id="ARBA00022723"/>
    </source>
</evidence>
<evidence type="ECO:0000259" key="10">
    <source>
        <dbReference type="Pfam" id="PF00562"/>
    </source>
</evidence>
<dbReference type="InterPro" id="IPR015712">
    <property type="entry name" value="DNA-dir_RNA_pol_su2"/>
</dbReference>
<dbReference type="Gene3D" id="2.40.270.10">
    <property type="entry name" value="DNA-directed RNA polymerase, subunit 2, domain 6"/>
    <property type="match status" value="1"/>
</dbReference>
<keyword evidence="5" id="KW-0479">Metal-binding</keyword>
<dbReference type="PANTHER" id="PTHR20856">
    <property type="entry name" value="DNA-DIRECTED RNA POLYMERASE I SUBUNIT 2"/>
    <property type="match status" value="1"/>
</dbReference>
<evidence type="ECO:0000256" key="3">
    <source>
        <dbReference type="ARBA" id="ARBA00022679"/>
    </source>
</evidence>
<dbReference type="Gene3D" id="2.40.50.150">
    <property type="match status" value="1"/>
</dbReference>
<keyword evidence="4 9" id="KW-0548">Nucleotidyltransferase</keyword>
<evidence type="ECO:0000313" key="17">
    <source>
        <dbReference type="EMBL" id="CAL7942914.1"/>
    </source>
</evidence>
<comment type="similarity">
    <text evidence="1 8">Belongs to the RNA polymerase beta chain family.</text>
</comment>
<name>A0ABP1NSP7_XYLVO</name>
<dbReference type="EC" id="2.7.7.6" evidence="9"/>
<dbReference type="Proteomes" id="UP001642520">
    <property type="component" value="Unassembled WGS sequence"/>
</dbReference>